<feature type="transmembrane region" description="Helical" evidence="7">
    <location>
        <begin position="265"/>
        <end position="285"/>
    </location>
</feature>
<organism evidence="9 10">
    <name type="scientific">Paenibacillus lutimineralis</name>
    <dbReference type="NCBI Taxonomy" id="2707005"/>
    <lineage>
        <taxon>Bacteria</taxon>
        <taxon>Bacillati</taxon>
        <taxon>Bacillota</taxon>
        <taxon>Bacilli</taxon>
        <taxon>Bacillales</taxon>
        <taxon>Paenibacillaceae</taxon>
        <taxon>Paenibacillus</taxon>
    </lineage>
</organism>
<evidence type="ECO:0000256" key="5">
    <source>
        <dbReference type="ARBA" id="ARBA00022989"/>
    </source>
</evidence>
<dbReference type="InterPro" id="IPR051393">
    <property type="entry name" value="ABC_transporter_permease"/>
</dbReference>
<feature type="transmembrane region" description="Helical" evidence="7">
    <location>
        <begin position="109"/>
        <end position="138"/>
    </location>
</feature>
<proteinExistence type="inferred from homology"/>
<feature type="domain" description="ABC transmembrane type-1" evidence="8">
    <location>
        <begin position="72"/>
        <end position="284"/>
    </location>
</feature>
<evidence type="ECO:0000313" key="10">
    <source>
        <dbReference type="Proteomes" id="UP000270678"/>
    </source>
</evidence>
<dbReference type="Pfam" id="PF00528">
    <property type="entry name" value="BPD_transp_1"/>
    <property type="match status" value="1"/>
</dbReference>
<dbReference type="KEGG" id="plut:EI981_01150"/>
<dbReference type="CDD" id="cd06261">
    <property type="entry name" value="TM_PBP2"/>
    <property type="match status" value="1"/>
</dbReference>
<keyword evidence="3" id="KW-1003">Cell membrane</keyword>
<name>A0A3S9USH0_9BACL</name>
<feature type="transmembrane region" description="Helical" evidence="7">
    <location>
        <begin position="72"/>
        <end position="97"/>
    </location>
</feature>
<dbReference type="InterPro" id="IPR035906">
    <property type="entry name" value="MetI-like_sf"/>
</dbReference>
<evidence type="ECO:0000256" key="1">
    <source>
        <dbReference type="ARBA" id="ARBA00004651"/>
    </source>
</evidence>
<dbReference type="PANTHER" id="PTHR30193:SF37">
    <property type="entry name" value="INNER MEMBRANE ABC TRANSPORTER PERMEASE PROTEIN YCJO"/>
    <property type="match status" value="1"/>
</dbReference>
<protein>
    <submittedName>
        <fullName evidence="9">Sugar ABC transporter permease</fullName>
    </submittedName>
</protein>
<dbReference type="RefSeq" id="WP_126994695.1">
    <property type="nucleotide sequence ID" value="NZ_CP034346.1"/>
</dbReference>
<comment type="subcellular location">
    <subcellularLocation>
        <location evidence="1 7">Cell membrane</location>
        <topology evidence="1 7">Multi-pass membrane protein</topology>
    </subcellularLocation>
</comment>
<reference evidence="10" key="1">
    <citation type="submission" date="2018-12" db="EMBL/GenBank/DDBJ databases">
        <title>Complete genome sequence of Paenibacillus sp. MBLB1234.</title>
        <authorList>
            <person name="Nam Y.-D."/>
            <person name="Kang J."/>
            <person name="Chung W.-H."/>
            <person name="Park Y.S."/>
        </authorList>
    </citation>
    <scope>NUCLEOTIDE SEQUENCE [LARGE SCALE GENOMIC DNA]</scope>
    <source>
        <strain evidence="10">MBLB1234</strain>
    </source>
</reference>
<evidence type="ECO:0000259" key="8">
    <source>
        <dbReference type="PROSITE" id="PS50928"/>
    </source>
</evidence>
<sequence length="295" mass="32743">MSDLLHKKNQKFYYLLIVPAFGLYMFALIIPLALGTIPSSFQKWSLLEQDKTFIGFDNYIKLFSDATFLHSLVFTIVLALFTILGTNIISFFVALLLDNKVYGKSITRSFFFIPNIISGVIVAFVWSFIFTGAIPTIADKLGMIWLAELSWFGSGGTAAFTVILVSIWQATGFLMILYIAGLQTIPKDVVEAAQLDGCTGFRKVRLIYIPLLMPTFTINLFVSIAGAFKAFDIPLALTGGGPFKSTQTVALNIYNDAFKTYQTGYASAKSVILLLIVAVIAIIQLRVTRKREVQY</sequence>
<dbReference type="EMBL" id="CP034346">
    <property type="protein sequence ID" value="AZS13226.1"/>
    <property type="molecule type" value="Genomic_DNA"/>
</dbReference>
<evidence type="ECO:0000256" key="3">
    <source>
        <dbReference type="ARBA" id="ARBA00022475"/>
    </source>
</evidence>
<keyword evidence="10" id="KW-1185">Reference proteome</keyword>
<keyword evidence="4 7" id="KW-0812">Transmembrane</keyword>
<dbReference type="AlphaFoldDB" id="A0A3S9USH0"/>
<dbReference type="PROSITE" id="PS50928">
    <property type="entry name" value="ABC_TM1"/>
    <property type="match status" value="1"/>
</dbReference>
<evidence type="ECO:0000313" key="9">
    <source>
        <dbReference type="EMBL" id="AZS13226.1"/>
    </source>
</evidence>
<keyword evidence="2 7" id="KW-0813">Transport</keyword>
<keyword evidence="5 7" id="KW-1133">Transmembrane helix</keyword>
<dbReference type="Proteomes" id="UP000270678">
    <property type="component" value="Chromosome"/>
</dbReference>
<dbReference type="InterPro" id="IPR000515">
    <property type="entry name" value="MetI-like"/>
</dbReference>
<feature type="transmembrane region" description="Helical" evidence="7">
    <location>
        <begin position="158"/>
        <end position="185"/>
    </location>
</feature>
<dbReference type="GO" id="GO:0005886">
    <property type="term" value="C:plasma membrane"/>
    <property type="evidence" value="ECO:0007669"/>
    <property type="project" value="UniProtKB-SubCell"/>
</dbReference>
<keyword evidence="6 7" id="KW-0472">Membrane</keyword>
<gene>
    <name evidence="9" type="ORF">EI981_01150</name>
</gene>
<dbReference type="PANTHER" id="PTHR30193">
    <property type="entry name" value="ABC TRANSPORTER PERMEASE PROTEIN"/>
    <property type="match status" value="1"/>
</dbReference>
<dbReference type="OrthoDB" id="9786413at2"/>
<dbReference type="SUPFAM" id="SSF161098">
    <property type="entry name" value="MetI-like"/>
    <property type="match status" value="1"/>
</dbReference>
<dbReference type="Gene3D" id="1.10.3720.10">
    <property type="entry name" value="MetI-like"/>
    <property type="match status" value="1"/>
</dbReference>
<feature type="transmembrane region" description="Helical" evidence="7">
    <location>
        <begin position="206"/>
        <end position="228"/>
    </location>
</feature>
<evidence type="ECO:0000256" key="7">
    <source>
        <dbReference type="RuleBase" id="RU363032"/>
    </source>
</evidence>
<feature type="transmembrane region" description="Helical" evidence="7">
    <location>
        <begin position="12"/>
        <end position="34"/>
    </location>
</feature>
<dbReference type="GO" id="GO:0055085">
    <property type="term" value="P:transmembrane transport"/>
    <property type="evidence" value="ECO:0007669"/>
    <property type="project" value="InterPro"/>
</dbReference>
<evidence type="ECO:0000256" key="2">
    <source>
        <dbReference type="ARBA" id="ARBA00022448"/>
    </source>
</evidence>
<accession>A0A3S9USH0</accession>
<evidence type="ECO:0000256" key="6">
    <source>
        <dbReference type="ARBA" id="ARBA00023136"/>
    </source>
</evidence>
<evidence type="ECO:0000256" key="4">
    <source>
        <dbReference type="ARBA" id="ARBA00022692"/>
    </source>
</evidence>
<comment type="similarity">
    <text evidence="7">Belongs to the binding-protein-dependent transport system permease family.</text>
</comment>